<organism evidence="8 9">
    <name type="scientific">Trifolium pratense</name>
    <name type="common">Red clover</name>
    <dbReference type="NCBI Taxonomy" id="57577"/>
    <lineage>
        <taxon>Eukaryota</taxon>
        <taxon>Viridiplantae</taxon>
        <taxon>Streptophyta</taxon>
        <taxon>Embryophyta</taxon>
        <taxon>Tracheophyta</taxon>
        <taxon>Spermatophyta</taxon>
        <taxon>Magnoliopsida</taxon>
        <taxon>eudicotyledons</taxon>
        <taxon>Gunneridae</taxon>
        <taxon>Pentapetalae</taxon>
        <taxon>rosids</taxon>
        <taxon>fabids</taxon>
        <taxon>Fabales</taxon>
        <taxon>Fabaceae</taxon>
        <taxon>Papilionoideae</taxon>
        <taxon>50 kb inversion clade</taxon>
        <taxon>NPAAA clade</taxon>
        <taxon>Hologalegina</taxon>
        <taxon>IRL clade</taxon>
        <taxon>Trifolieae</taxon>
        <taxon>Trifolium</taxon>
    </lineage>
</organism>
<evidence type="ECO:0000259" key="7">
    <source>
        <dbReference type="Pfam" id="PF01336"/>
    </source>
</evidence>
<dbReference type="Pfam" id="PF00152">
    <property type="entry name" value="tRNA-synt_2"/>
    <property type="match status" value="1"/>
</dbReference>
<evidence type="ECO:0000313" key="8">
    <source>
        <dbReference type="EMBL" id="PNY03057.1"/>
    </source>
</evidence>
<dbReference type="InterPro" id="IPR004364">
    <property type="entry name" value="Aa-tRNA-synt_II"/>
</dbReference>
<name>A0A2K3NJ52_TRIPR</name>
<evidence type="ECO:0000313" key="9">
    <source>
        <dbReference type="Proteomes" id="UP000236291"/>
    </source>
</evidence>
<dbReference type="Pfam" id="PF01336">
    <property type="entry name" value="tRNA_anti-codon"/>
    <property type="match status" value="1"/>
</dbReference>
<dbReference type="Proteomes" id="UP000236291">
    <property type="component" value="Unassembled WGS sequence"/>
</dbReference>
<protein>
    <submittedName>
        <fullName evidence="8">Aspartyl-tRNA synthetase</fullName>
    </submittedName>
</protein>
<reference evidence="8 9" key="1">
    <citation type="journal article" date="2014" name="Am. J. Bot.">
        <title>Genome assembly and annotation for red clover (Trifolium pratense; Fabaceae).</title>
        <authorList>
            <person name="Istvanek J."/>
            <person name="Jaros M."/>
            <person name="Krenek A."/>
            <person name="Repkova J."/>
        </authorList>
    </citation>
    <scope>NUCLEOTIDE SEQUENCE [LARGE SCALE GENOMIC DNA]</scope>
    <source>
        <strain evidence="9">cv. Tatra</strain>
        <tissue evidence="8">Young leaves</tissue>
    </source>
</reference>
<feature type="non-terminal residue" evidence="8">
    <location>
        <position position="1"/>
    </location>
</feature>
<dbReference type="AlphaFoldDB" id="A0A2K3NJ52"/>
<dbReference type="Gene3D" id="2.40.50.140">
    <property type="entry name" value="Nucleic acid-binding proteins"/>
    <property type="match status" value="1"/>
</dbReference>
<comment type="caution">
    <text evidence="8">The sequence shown here is derived from an EMBL/GenBank/DDBJ whole genome shotgun (WGS) entry which is preliminary data.</text>
</comment>
<keyword evidence="4" id="KW-0648">Protein biosynthesis</keyword>
<dbReference type="EMBL" id="ASHM01022151">
    <property type="protein sequence ID" value="PNY03057.1"/>
    <property type="molecule type" value="Genomic_DNA"/>
</dbReference>
<dbReference type="GO" id="GO:0005524">
    <property type="term" value="F:ATP binding"/>
    <property type="evidence" value="ECO:0007669"/>
    <property type="project" value="UniProtKB-KW"/>
</dbReference>
<dbReference type="SUPFAM" id="SSF55681">
    <property type="entry name" value="Class II aaRS and biotin synthetases"/>
    <property type="match status" value="1"/>
</dbReference>
<keyword evidence="3" id="KW-0067">ATP-binding</keyword>
<proteinExistence type="predicted"/>
<dbReference type="InterPro" id="IPR004365">
    <property type="entry name" value="NA-bd_OB_tRNA"/>
</dbReference>
<sequence length="173" mass="19778">VRICGWVALHRVHGGLTFLNLRDHTGIVQVTTLPDDFPIAHSAINDVRLEYVVAIEGVVRSRPNESINKKMKTGFIEVAANEVQVLNSVNAKLPFLVTTADDAKDSLKEEIRLRYRCLDLRRQQMSSNILLRHKVVKLMRRYLEDLHGFVEVLSSRLKLQYCLDPHQKVLGII</sequence>
<evidence type="ECO:0000256" key="3">
    <source>
        <dbReference type="ARBA" id="ARBA00022840"/>
    </source>
</evidence>
<dbReference type="SUPFAM" id="SSF50249">
    <property type="entry name" value="Nucleic acid-binding proteins"/>
    <property type="match status" value="1"/>
</dbReference>
<gene>
    <name evidence="8" type="ORF">L195_g026380</name>
</gene>
<evidence type="ECO:0000256" key="2">
    <source>
        <dbReference type="ARBA" id="ARBA00022741"/>
    </source>
</evidence>
<dbReference type="GO" id="GO:0003676">
    <property type="term" value="F:nucleic acid binding"/>
    <property type="evidence" value="ECO:0007669"/>
    <property type="project" value="InterPro"/>
</dbReference>
<dbReference type="CDD" id="cd04317">
    <property type="entry name" value="EcAspRS_like_N"/>
    <property type="match status" value="1"/>
</dbReference>
<dbReference type="GO" id="GO:0006422">
    <property type="term" value="P:aspartyl-tRNA aminoacylation"/>
    <property type="evidence" value="ECO:0007669"/>
    <property type="project" value="TreeGrafter"/>
</dbReference>
<dbReference type="GO" id="GO:0005739">
    <property type="term" value="C:mitochondrion"/>
    <property type="evidence" value="ECO:0007669"/>
    <property type="project" value="TreeGrafter"/>
</dbReference>
<feature type="domain" description="OB" evidence="7">
    <location>
        <begin position="1"/>
        <end position="86"/>
    </location>
</feature>
<keyword evidence="1" id="KW-0436">Ligase</keyword>
<dbReference type="PANTHER" id="PTHR22594">
    <property type="entry name" value="ASPARTYL/LYSYL-TRNA SYNTHETASE"/>
    <property type="match status" value="1"/>
</dbReference>
<evidence type="ECO:0000256" key="5">
    <source>
        <dbReference type="ARBA" id="ARBA00023146"/>
    </source>
</evidence>
<dbReference type="InterPro" id="IPR047089">
    <property type="entry name" value="Asp-tRNA-ligase_1_N"/>
</dbReference>
<dbReference type="Gene3D" id="3.30.930.10">
    <property type="entry name" value="Bira Bifunctional Protein, Domain 2"/>
    <property type="match status" value="1"/>
</dbReference>
<feature type="domain" description="Aminoacyl-tRNA synthetase class II (D/K/N)" evidence="6">
    <location>
        <begin position="108"/>
        <end position="152"/>
    </location>
</feature>
<dbReference type="PANTHER" id="PTHR22594:SF5">
    <property type="entry name" value="ASPARTATE--TRNA LIGASE, MITOCHONDRIAL"/>
    <property type="match status" value="1"/>
</dbReference>
<evidence type="ECO:0000256" key="1">
    <source>
        <dbReference type="ARBA" id="ARBA00022598"/>
    </source>
</evidence>
<evidence type="ECO:0000259" key="6">
    <source>
        <dbReference type="Pfam" id="PF00152"/>
    </source>
</evidence>
<evidence type="ECO:0000256" key="4">
    <source>
        <dbReference type="ARBA" id="ARBA00022917"/>
    </source>
</evidence>
<accession>A0A2K3NJ52</accession>
<dbReference type="GO" id="GO:0004815">
    <property type="term" value="F:aspartate-tRNA ligase activity"/>
    <property type="evidence" value="ECO:0007669"/>
    <property type="project" value="TreeGrafter"/>
</dbReference>
<keyword evidence="2" id="KW-0547">Nucleotide-binding</keyword>
<dbReference type="InterPro" id="IPR012340">
    <property type="entry name" value="NA-bd_OB-fold"/>
</dbReference>
<dbReference type="ExpressionAtlas" id="A0A2K3NJ52">
    <property type="expression patterns" value="baseline"/>
</dbReference>
<keyword evidence="5 8" id="KW-0030">Aminoacyl-tRNA synthetase</keyword>
<dbReference type="STRING" id="57577.A0A2K3NJ52"/>
<dbReference type="InterPro" id="IPR045864">
    <property type="entry name" value="aa-tRNA-synth_II/BPL/LPL"/>
</dbReference>
<reference evidence="8 9" key="2">
    <citation type="journal article" date="2017" name="Front. Plant Sci.">
        <title>Gene Classification and Mining of Molecular Markers Useful in Red Clover (Trifolium pratense) Breeding.</title>
        <authorList>
            <person name="Istvanek J."/>
            <person name="Dluhosova J."/>
            <person name="Dluhos P."/>
            <person name="Patkova L."/>
            <person name="Nedelnik J."/>
            <person name="Repkova J."/>
        </authorList>
    </citation>
    <scope>NUCLEOTIDE SEQUENCE [LARGE SCALE GENOMIC DNA]</scope>
    <source>
        <strain evidence="9">cv. Tatra</strain>
        <tissue evidence="8">Young leaves</tissue>
    </source>
</reference>